<evidence type="ECO:0000256" key="3">
    <source>
        <dbReference type="ARBA" id="ARBA00022737"/>
    </source>
</evidence>
<dbReference type="PROSITE" id="PS51857">
    <property type="entry name" value="CSD_2"/>
    <property type="match status" value="1"/>
</dbReference>
<gene>
    <name evidence="7" type="ORF">HJG60_010968</name>
</gene>
<evidence type="ECO:0000313" key="8">
    <source>
        <dbReference type="Proteomes" id="UP000664940"/>
    </source>
</evidence>
<proteinExistence type="inferred from homology"/>
<evidence type="ECO:0000313" key="7">
    <source>
        <dbReference type="EMBL" id="KAF6109765.1"/>
    </source>
</evidence>
<dbReference type="Pfam" id="PF23456">
    <property type="entry name" value="CSDE1"/>
    <property type="match status" value="2"/>
</dbReference>
<dbReference type="PANTHER" id="PTHR12913:SF1">
    <property type="entry name" value="COLD SHOCK DOMAIN-CONTAINING PROTEIN E1"/>
    <property type="match status" value="1"/>
</dbReference>
<dbReference type="SUPFAM" id="SSF50249">
    <property type="entry name" value="Nucleic acid-binding proteins"/>
    <property type="match status" value="1"/>
</dbReference>
<feature type="domain" description="CSD" evidence="6">
    <location>
        <begin position="135"/>
        <end position="198"/>
    </location>
</feature>
<name>A0A834E6M4_9CHIR</name>
<dbReference type="InterPro" id="IPR056400">
    <property type="entry name" value="CSDE1"/>
</dbReference>
<organism evidence="7 8">
    <name type="scientific">Phyllostomus discolor</name>
    <name type="common">pale spear-nosed bat</name>
    <dbReference type="NCBI Taxonomy" id="89673"/>
    <lineage>
        <taxon>Eukaryota</taxon>
        <taxon>Metazoa</taxon>
        <taxon>Chordata</taxon>
        <taxon>Craniata</taxon>
        <taxon>Vertebrata</taxon>
        <taxon>Euteleostomi</taxon>
        <taxon>Mammalia</taxon>
        <taxon>Eutheria</taxon>
        <taxon>Laurasiatheria</taxon>
        <taxon>Chiroptera</taxon>
        <taxon>Yangochiroptera</taxon>
        <taxon>Phyllostomidae</taxon>
        <taxon>Phyllostominae</taxon>
        <taxon>Phyllostomus</taxon>
    </lineage>
</organism>
<dbReference type="SMART" id="SM00357">
    <property type="entry name" value="CSP"/>
    <property type="match status" value="1"/>
</dbReference>
<keyword evidence="4" id="KW-0694">RNA-binding</keyword>
<dbReference type="EMBL" id="JABVXQ010000005">
    <property type="protein sequence ID" value="KAF6109765.1"/>
    <property type="molecule type" value="Genomic_DNA"/>
</dbReference>
<comment type="subcellular location">
    <subcellularLocation>
        <location evidence="1">Cytoplasm</location>
    </subcellularLocation>
</comment>
<dbReference type="InterPro" id="IPR002059">
    <property type="entry name" value="CSP_DNA-bd"/>
</dbReference>
<dbReference type="Gene3D" id="2.40.50.140">
    <property type="entry name" value="Nucleic acid-binding proteins"/>
    <property type="match status" value="1"/>
</dbReference>
<keyword evidence="3" id="KW-0677">Repeat</keyword>
<dbReference type="PANTHER" id="PTHR12913">
    <property type="entry name" value="UNR PROTEIN N-RAS UPSTREAM GENE PROTEIN"/>
    <property type="match status" value="1"/>
</dbReference>
<protein>
    <recommendedName>
        <fullName evidence="6">CSD domain-containing protein</fullName>
    </recommendedName>
</protein>
<dbReference type="InterPro" id="IPR012340">
    <property type="entry name" value="NA-bd_OB-fold"/>
</dbReference>
<reference evidence="7 8" key="1">
    <citation type="journal article" date="2020" name="Nature">
        <title>Six reference-quality genomes reveal evolution of bat adaptations.</title>
        <authorList>
            <person name="Jebb D."/>
            <person name="Huang Z."/>
            <person name="Pippel M."/>
            <person name="Hughes G.M."/>
            <person name="Lavrichenko K."/>
            <person name="Devanna P."/>
            <person name="Winkler S."/>
            <person name="Jermiin L.S."/>
            <person name="Skirmuntt E.C."/>
            <person name="Katzourakis A."/>
            <person name="Burkitt-Gray L."/>
            <person name="Ray D.A."/>
            <person name="Sullivan K.A.M."/>
            <person name="Roscito J.G."/>
            <person name="Kirilenko B.M."/>
            <person name="Davalos L.M."/>
            <person name="Corthals A.P."/>
            <person name="Power M.L."/>
            <person name="Jones G."/>
            <person name="Ransome R.D."/>
            <person name="Dechmann D.K.N."/>
            <person name="Locatelli A.G."/>
            <person name="Puechmaille S.J."/>
            <person name="Fedrigo O."/>
            <person name="Jarvis E.D."/>
            <person name="Hiller M."/>
            <person name="Vernes S.C."/>
            <person name="Myers E.W."/>
            <person name="Teeling E.C."/>
        </authorList>
    </citation>
    <scope>NUCLEOTIDE SEQUENCE [LARGE SCALE GENOMIC DNA]</scope>
    <source>
        <strain evidence="7">Bat1K_MPI-CBG_1</strain>
    </source>
</reference>
<dbReference type="Pfam" id="PF00313">
    <property type="entry name" value="CSD"/>
    <property type="match status" value="1"/>
</dbReference>
<accession>A0A834E6M4</accession>
<evidence type="ECO:0000259" key="6">
    <source>
        <dbReference type="PROSITE" id="PS51857"/>
    </source>
</evidence>
<sequence length="216" mass="24171">MNGQEVFYLIYTPEDVEGNVQLETGDKINFVIDNSKHTGAISAQNIMLVKKKQARCQEVICAMKEAFGFIERDISIEHFEGTVTKVIPKVPSKNQNDPLPGCIEVDFMIPEELTIGDKDTKSKVLLEGHNSNSKRLLGYVATRKDNFGFMETASHDEEIFFYYRELSGDIESLELGDKVEYSLSKGEDNKVSAEKVNKTHSVNGITKEADPTDLLG</sequence>
<dbReference type="Proteomes" id="UP000664940">
    <property type="component" value="Unassembled WGS sequence"/>
</dbReference>
<comment type="caution">
    <text evidence="7">The sequence shown here is derived from an EMBL/GenBank/DDBJ whole genome shotgun (WGS) entry which is preliminary data.</text>
</comment>
<dbReference type="GO" id="GO:0003723">
    <property type="term" value="F:RNA binding"/>
    <property type="evidence" value="ECO:0007669"/>
    <property type="project" value="UniProtKB-KW"/>
</dbReference>
<dbReference type="AlphaFoldDB" id="A0A834E6M4"/>
<evidence type="ECO:0000256" key="4">
    <source>
        <dbReference type="ARBA" id="ARBA00022884"/>
    </source>
</evidence>
<comment type="similarity">
    <text evidence="5">Belongs to the UNR family.</text>
</comment>
<evidence type="ECO:0000256" key="2">
    <source>
        <dbReference type="ARBA" id="ARBA00022490"/>
    </source>
</evidence>
<dbReference type="InterPro" id="IPR011129">
    <property type="entry name" value="CSD"/>
</dbReference>
<keyword evidence="2" id="KW-0963">Cytoplasm</keyword>
<dbReference type="GO" id="GO:0005737">
    <property type="term" value="C:cytoplasm"/>
    <property type="evidence" value="ECO:0007669"/>
    <property type="project" value="UniProtKB-SubCell"/>
</dbReference>
<evidence type="ECO:0000256" key="1">
    <source>
        <dbReference type="ARBA" id="ARBA00004496"/>
    </source>
</evidence>
<evidence type="ECO:0000256" key="5">
    <source>
        <dbReference type="ARBA" id="ARBA00044751"/>
    </source>
</evidence>